<evidence type="ECO:0000256" key="2">
    <source>
        <dbReference type="SAM" id="Phobius"/>
    </source>
</evidence>
<evidence type="ECO:0000313" key="4">
    <source>
        <dbReference type="Proteomes" id="UP000192247"/>
    </source>
</evidence>
<name>A0A1V9XYT8_9ACAR</name>
<dbReference type="InterPro" id="IPR024868">
    <property type="entry name" value="FJX1/FJ"/>
</dbReference>
<keyword evidence="2" id="KW-0472">Membrane</keyword>
<evidence type="ECO:0000256" key="1">
    <source>
        <dbReference type="SAM" id="MobiDB-lite"/>
    </source>
</evidence>
<dbReference type="PANTHER" id="PTHR13147:SF5">
    <property type="entry name" value="FOUR-JOINTED BOX PROTEIN 1"/>
    <property type="match status" value="1"/>
</dbReference>
<dbReference type="OrthoDB" id="10055077at2759"/>
<feature type="transmembrane region" description="Helical" evidence="2">
    <location>
        <begin position="56"/>
        <end position="82"/>
    </location>
</feature>
<dbReference type="InParanoid" id="A0A1V9XYT8"/>
<dbReference type="FunCoup" id="A0A1V9XYT8">
    <property type="interactions" value="61"/>
</dbReference>
<keyword evidence="2" id="KW-1133">Transmembrane helix</keyword>
<dbReference type="Proteomes" id="UP000192247">
    <property type="component" value="Unassembled WGS sequence"/>
</dbReference>
<reference evidence="3 4" key="1">
    <citation type="journal article" date="2017" name="Gigascience">
        <title>Draft genome of the honey bee ectoparasitic mite, Tropilaelaps mercedesae, is shaped by the parasitic life history.</title>
        <authorList>
            <person name="Dong X."/>
            <person name="Armstrong S.D."/>
            <person name="Xia D."/>
            <person name="Makepeace B.L."/>
            <person name="Darby A.C."/>
            <person name="Kadowaki T."/>
        </authorList>
    </citation>
    <scope>NUCLEOTIDE SEQUENCE [LARGE SCALE GENOMIC DNA]</scope>
    <source>
        <strain evidence="3">Wuxi-XJTLU</strain>
    </source>
</reference>
<dbReference type="AlphaFoldDB" id="A0A1V9XYT8"/>
<keyword evidence="2" id="KW-0812">Transmembrane</keyword>
<dbReference type="EMBL" id="MNPL01002145">
    <property type="protein sequence ID" value="OQR78518.1"/>
    <property type="molecule type" value="Genomic_DNA"/>
</dbReference>
<dbReference type="PRINTS" id="PR02072">
    <property type="entry name" value="4JOINTEDBOX1"/>
</dbReference>
<feature type="region of interest" description="Disordered" evidence="1">
    <location>
        <begin position="133"/>
        <end position="154"/>
    </location>
</feature>
<proteinExistence type="predicted"/>
<dbReference type="PANTHER" id="PTHR13147">
    <property type="entry name" value="FOUR-JOINTED BOX PROTEIN 1"/>
    <property type="match status" value="1"/>
</dbReference>
<dbReference type="STRING" id="418985.A0A1V9XYT8"/>
<dbReference type="GO" id="GO:0005615">
    <property type="term" value="C:extracellular space"/>
    <property type="evidence" value="ECO:0007669"/>
    <property type="project" value="TreeGrafter"/>
</dbReference>
<comment type="caution">
    <text evidence="3">The sequence shown here is derived from an EMBL/GenBank/DDBJ whole genome shotgun (WGS) entry which is preliminary data.</text>
</comment>
<protein>
    <submittedName>
        <fullName evidence="3">Protein four-jointed-like</fullName>
    </submittedName>
</protein>
<sequence>MSYFSDRTLVYQPTTTMVYPHVHYPTDHKLPIESIYAEVIESLPPKPNAETANRRYVLLAVVAMCLAVIAVALTLVIVSGALGRGGPKVPLWSPRIEQPTETTERPSVPLPRVNSFVVVGRPHARKPIALRQLRAHHQKSHSGATATATATTPEPVSQLPAVNGIFWTDSAEASVPGGFQQRQAMHWKATVRAARFVDVREGCGRMQNRLVELNGQVLACARYRQNNDQIQGELFSFYLAQQLGIHNVVPVVATRAGGKQWSDVAPKIQQARWQPNRPVILSRYLDDLEPAYIPELLRDKNRHLHPSDVTNMTRSQIQELVQWSDLIVFDYLTANLDRVVNNLYNLQWNPGMMDAPAHNLLKDPRTGLLVFLDNESGLVHGYRLLEKYHSYHKTLLQSLCVFRRQTMHQVRHLLNMSSEQLAQVMQSAFQSNSPGIDQYLPSLPQRSIDTLRLRLKHVAEQVDKCEAQYYDSVDQL</sequence>
<dbReference type="GO" id="GO:0007267">
    <property type="term" value="P:cell-cell signaling"/>
    <property type="evidence" value="ECO:0007669"/>
    <property type="project" value="TreeGrafter"/>
</dbReference>
<organism evidence="3 4">
    <name type="scientific">Tropilaelaps mercedesae</name>
    <dbReference type="NCBI Taxonomy" id="418985"/>
    <lineage>
        <taxon>Eukaryota</taxon>
        <taxon>Metazoa</taxon>
        <taxon>Ecdysozoa</taxon>
        <taxon>Arthropoda</taxon>
        <taxon>Chelicerata</taxon>
        <taxon>Arachnida</taxon>
        <taxon>Acari</taxon>
        <taxon>Parasitiformes</taxon>
        <taxon>Mesostigmata</taxon>
        <taxon>Gamasina</taxon>
        <taxon>Dermanyssoidea</taxon>
        <taxon>Laelapidae</taxon>
        <taxon>Tropilaelaps</taxon>
    </lineage>
</organism>
<keyword evidence="4" id="KW-1185">Reference proteome</keyword>
<evidence type="ECO:0000313" key="3">
    <source>
        <dbReference type="EMBL" id="OQR78518.1"/>
    </source>
</evidence>
<gene>
    <name evidence="3" type="ORF">BIW11_00290</name>
</gene>
<accession>A0A1V9XYT8</accession>